<evidence type="ECO:0000313" key="7">
    <source>
        <dbReference type="Proteomes" id="UP000199006"/>
    </source>
</evidence>
<dbReference type="EMBL" id="FOTI01000047">
    <property type="protein sequence ID" value="SFL97517.1"/>
    <property type="molecule type" value="Genomic_DNA"/>
</dbReference>
<keyword evidence="4" id="KW-0051">Antiviral defense</keyword>
<dbReference type="Pfam" id="PF09701">
    <property type="entry name" value="Cas_Cmr5"/>
    <property type="match status" value="1"/>
</dbReference>
<comment type="similarity">
    <text evidence="2">Belongs to the CRISPR system Cmr5 family.</text>
</comment>
<proteinExistence type="inferred from homology"/>
<dbReference type="NCBIfam" id="TIGR01881">
    <property type="entry name" value="cas_Cmr5"/>
    <property type="match status" value="1"/>
</dbReference>
<accession>A0A1I4M3G6</accession>
<organism evidence="6 7">
    <name type="scientific">Halanaerobium salsuginis</name>
    <dbReference type="NCBI Taxonomy" id="29563"/>
    <lineage>
        <taxon>Bacteria</taxon>
        <taxon>Bacillati</taxon>
        <taxon>Bacillota</taxon>
        <taxon>Clostridia</taxon>
        <taxon>Halanaerobiales</taxon>
        <taxon>Halanaerobiaceae</taxon>
        <taxon>Halanaerobium</taxon>
    </lineage>
</organism>
<evidence type="ECO:0000256" key="1">
    <source>
        <dbReference type="ARBA" id="ARBA00004496"/>
    </source>
</evidence>
<reference evidence="6 7" key="1">
    <citation type="submission" date="2016-10" db="EMBL/GenBank/DDBJ databases">
        <authorList>
            <person name="de Groot N.N."/>
        </authorList>
    </citation>
    <scope>NUCLEOTIDE SEQUENCE [LARGE SCALE GENOMIC DNA]</scope>
    <source>
        <strain evidence="6 7">ATCC 51327</strain>
    </source>
</reference>
<dbReference type="AlphaFoldDB" id="A0A1I4M3G6"/>
<sequence>MIKMSNRNISLQISAYAYSCIEEVSDRDYSGKYKTLVKKLGQLILKNGLIQTLVFFQSKEKKEHDLLIKHLAEWWLQSPLLDFNLEINYSENKKIRTKNKKVIEKIVNLDSSKYKNCAKEGIKLSIWLARLADGMVADE</sequence>
<name>A0A1I4M3G6_9FIRM</name>
<protein>
    <recommendedName>
        <fullName evidence="5">CRISPR type III-B/RAMP module-associated protein Cmr5</fullName>
    </recommendedName>
</protein>
<dbReference type="GO" id="GO:0051607">
    <property type="term" value="P:defense response to virus"/>
    <property type="evidence" value="ECO:0007669"/>
    <property type="project" value="UniProtKB-KW"/>
</dbReference>
<dbReference type="InterPro" id="IPR010160">
    <property type="entry name" value="CRISPR-assoc_prot_Cmr5"/>
</dbReference>
<gene>
    <name evidence="6" type="ORF">SAMN02983006_02489</name>
</gene>
<dbReference type="Proteomes" id="UP000199006">
    <property type="component" value="Unassembled WGS sequence"/>
</dbReference>
<evidence type="ECO:0000256" key="5">
    <source>
        <dbReference type="ARBA" id="ARBA00030001"/>
    </source>
</evidence>
<evidence type="ECO:0000256" key="2">
    <source>
        <dbReference type="ARBA" id="ARBA00006161"/>
    </source>
</evidence>
<comment type="subcellular location">
    <subcellularLocation>
        <location evidence="1">Cytoplasm</location>
    </subcellularLocation>
</comment>
<evidence type="ECO:0000256" key="3">
    <source>
        <dbReference type="ARBA" id="ARBA00022490"/>
    </source>
</evidence>
<dbReference type="Gene3D" id="1.10.520.30">
    <property type="entry name" value="AF1862-like domain"/>
    <property type="match status" value="1"/>
</dbReference>
<dbReference type="SUPFAM" id="SSF158568">
    <property type="entry name" value="AF1862-like"/>
    <property type="match status" value="1"/>
</dbReference>
<keyword evidence="3" id="KW-0963">Cytoplasm</keyword>
<dbReference type="STRING" id="29563.SAMN02983006_02489"/>
<dbReference type="InterPro" id="IPR023101">
    <property type="entry name" value="AF1862-like_dom_sf"/>
</dbReference>
<evidence type="ECO:0000313" key="6">
    <source>
        <dbReference type="EMBL" id="SFL97517.1"/>
    </source>
</evidence>
<keyword evidence="7" id="KW-1185">Reference proteome</keyword>
<dbReference type="GO" id="GO:0005737">
    <property type="term" value="C:cytoplasm"/>
    <property type="evidence" value="ECO:0007669"/>
    <property type="project" value="UniProtKB-SubCell"/>
</dbReference>
<evidence type="ECO:0000256" key="4">
    <source>
        <dbReference type="ARBA" id="ARBA00023118"/>
    </source>
</evidence>